<name>A0A167V5E9_9AGAM</name>
<proteinExistence type="predicted"/>
<dbReference type="EMBL" id="KV417900">
    <property type="protein sequence ID" value="KZP04650.1"/>
    <property type="molecule type" value="Genomic_DNA"/>
</dbReference>
<dbReference type="Proteomes" id="UP000076532">
    <property type="component" value="Unassembled WGS sequence"/>
</dbReference>
<organism evidence="2 3">
    <name type="scientific">Athelia psychrophila</name>
    <dbReference type="NCBI Taxonomy" id="1759441"/>
    <lineage>
        <taxon>Eukaryota</taxon>
        <taxon>Fungi</taxon>
        <taxon>Dikarya</taxon>
        <taxon>Basidiomycota</taxon>
        <taxon>Agaricomycotina</taxon>
        <taxon>Agaricomycetes</taxon>
        <taxon>Agaricomycetidae</taxon>
        <taxon>Atheliales</taxon>
        <taxon>Atheliaceae</taxon>
        <taxon>Athelia</taxon>
    </lineage>
</organism>
<protein>
    <submittedName>
        <fullName evidence="2">Uncharacterized protein</fullName>
    </submittedName>
</protein>
<feature type="transmembrane region" description="Helical" evidence="1">
    <location>
        <begin position="45"/>
        <end position="64"/>
    </location>
</feature>
<dbReference type="AlphaFoldDB" id="A0A167V5E9"/>
<evidence type="ECO:0000313" key="2">
    <source>
        <dbReference type="EMBL" id="KZP04650.1"/>
    </source>
</evidence>
<keyword evidence="1" id="KW-0472">Membrane</keyword>
<reference evidence="2 3" key="1">
    <citation type="journal article" date="2016" name="Mol. Biol. Evol.">
        <title>Comparative Genomics of Early-Diverging Mushroom-Forming Fungi Provides Insights into the Origins of Lignocellulose Decay Capabilities.</title>
        <authorList>
            <person name="Nagy L.G."/>
            <person name="Riley R."/>
            <person name="Tritt A."/>
            <person name="Adam C."/>
            <person name="Daum C."/>
            <person name="Floudas D."/>
            <person name="Sun H."/>
            <person name="Yadav J.S."/>
            <person name="Pangilinan J."/>
            <person name="Larsson K.H."/>
            <person name="Matsuura K."/>
            <person name="Barry K."/>
            <person name="Labutti K."/>
            <person name="Kuo R."/>
            <person name="Ohm R.A."/>
            <person name="Bhattacharya S.S."/>
            <person name="Shirouzu T."/>
            <person name="Yoshinaga Y."/>
            <person name="Martin F.M."/>
            <person name="Grigoriev I.V."/>
            <person name="Hibbett D.S."/>
        </authorList>
    </citation>
    <scope>NUCLEOTIDE SEQUENCE [LARGE SCALE GENOMIC DNA]</scope>
    <source>
        <strain evidence="2 3">CBS 109695</strain>
    </source>
</reference>
<keyword evidence="1" id="KW-0812">Transmembrane</keyword>
<keyword evidence="1" id="KW-1133">Transmembrane helix</keyword>
<sequence length="78" mass="8632">MRIQRVTRAKENFMKNGKTGEEDTVVKANEGEMRVWLGLHYLRNLVGDVAAVVCFAGGLGYAALRVPTHEVSRKVSSL</sequence>
<keyword evidence="3" id="KW-1185">Reference proteome</keyword>
<accession>A0A167V5E9</accession>
<gene>
    <name evidence="2" type="ORF">FIBSPDRAFT_391184</name>
</gene>
<evidence type="ECO:0000313" key="3">
    <source>
        <dbReference type="Proteomes" id="UP000076532"/>
    </source>
</evidence>
<evidence type="ECO:0000256" key="1">
    <source>
        <dbReference type="SAM" id="Phobius"/>
    </source>
</evidence>